<organism evidence="1 2">
    <name type="scientific">Didymella exigua CBS 183.55</name>
    <dbReference type="NCBI Taxonomy" id="1150837"/>
    <lineage>
        <taxon>Eukaryota</taxon>
        <taxon>Fungi</taxon>
        <taxon>Dikarya</taxon>
        <taxon>Ascomycota</taxon>
        <taxon>Pezizomycotina</taxon>
        <taxon>Dothideomycetes</taxon>
        <taxon>Pleosporomycetidae</taxon>
        <taxon>Pleosporales</taxon>
        <taxon>Pleosporineae</taxon>
        <taxon>Didymellaceae</taxon>
        <taxon>Didymella</taxon>
    </lineage>
</organism>
<name>A0A6A5R7T8_9PLEO</name>
<dbReference type="Proteomes" id="UP000800082">
    <property type="component" value="Unassembled WGS sequence"/>
</dbReference>
<proteinExistence type="predicted"/>
<dbReference type="RefSeq" id="XP_033444488.1">
    <property type="nucleotide sequence ID" value="XM_033590264.1"/>
</dbReference>
<evidence type="ECO:0000313" key="2">
    <source>
        <dbReference type="Proteomes" id="UP000800082"/>
    </source>
</evidence>
<accession>A0A6A5R7T8</accession>
<dbReference type="AlphaFoldDB" id="A0A6A5R7T8"/>
<protein>
    <submittedName>
        <fullName evidence="1">Uncharacterized protein</fullName>
    </submittedName>
</protein>
<reference evidence="1" key="1">
    <citation type="journal article" date="2020" name="Stud. Mycol.">
        <title>101 Dothideomycetes genomes: a test case for predicting lifestyles and emergence of pathogens.</title>
        <authorList>
            <person name="Haridas S."/>
            <person name="Albert R."/>
            <person name="Binder M."/>
            <person name="Bloem J."/>
            <person name="Labutti K."/>
            <person name="Salamov A."/>
            <person name="Andreopoulos B."/>
            <person name="Baker S."/>
            <person name="Barry K."/>
            <person name="Bills G."/>
            <person name="Bluhm B."/>
            <person name="Cannon C."/>
            <person name="Castanera R."/>
            <person name="Culley D."/>
            <person name="Daum C."/>
            <person name="Ezra D."/>
            <person name="Gonzalez J."/>
            <person name="Henrissat B."/>
            <person name="Kuo A."/>
            <person name="Liang C."/>
            <person name="Lipzen A."/>
            <person name="Lutzoni F."/>
            <person name="Magnuson J."/>
            <person name="Mondo S."/>
            <person name="Nolan M."/>
            <person name="Ohm R."/>
            <person name="Pangilinan J."/>
            <person name="Park H.-J."/>
            <person name="Ramirez L."/>
            <person name="Alfaro M."/>
            <person name="Sun H."/>
            <person name="Tritt A."/>
            <person name="Yoshinaga Y."/>
            <person name="Zwiers L.-H."/>
            <person name="Turgeon B."/>
            <person name="Goodwin S."/>
            <person name="Spatafora J."/>
            <person name="Crous P."/>
            <person name="Grigoriev I."/>
        </authorList>
    </citation>
    <scope>NUCLEOTIDE SEQUENCE</scope>
    <source>
        <strain evidence="1">CBS 183.55</strain>
    </source>
</reference>
<dbReference type="EMBL" id="ML978995">
    <property type="protein sequence ID" value="KAF1924235.1"/>
    <property type="molecule type" value="Genomic_DNA"/>
</dbReference>
<gene>
    <name evidence="1" type="ORF">M421DRAFT_403510</name>
</gene>
<sequence length="49" mass="5389">MMNSNTVVEGTVTLEILTATGWEEYDDQAAVNDWRDGLGTADGLMRINN</sequence>
<keyword evidence="2" id="KW-1185">Reference proteome</keyword>
<evidence type="ECO:0000313" key="1">
    <source>
        <dbReference type="EMBL" id="KAF1924235.1"/>
    </source>
</evidence>
<dbReference type="GeneID" id="54347925"/>